<keyword evidence="1" id="KW-0472">Membrane</keyword>
<dbReference type="RefSeq" id="WP_204912574.1">
    <property type="nucleotide sequence ID" value="NZ_BAAAYR010000001.1"/>
</dbReference>
<proteinExistence type="predicted"/>
<evidence type="ECO:0000256" key="1">
    <source>
        <dbReference type="SAM" id="Phobius"/>
    </source>
</evidence>
<accession>A0ABP6WJI6</accession>
<dbReference type="EMBL" id="BAAAYR010000001">
    <property type="protein sequence ID" value="GAA3551362.1"/>
    <property type="molecule type" value="Genomic_DNA"/>
</dbReference>
<protein>
    <recommendedName>
        <fullName evidence="4">PH domain-containing protein</fullName>
    </recommendedName>
</protein>
<keyword evidence="1" id="KW-0812">Transmembrane</keyword>
<evidence type="ECO:0008006" key="4">
    <source>
        <dbReference type="Google" id="ProtNLM"/>
    </source>
</evidence>
<organism evidence="2 3">
    <name type="scientific">Microlunatus spumicola</name>
    <dbReference type="NCBI Taxonomy" id="81499"/>
    <lineage>
        <taxon>Bacteria</taxon>
        <taxon>Bacillati</taxon>
        <taxon>Actinomycetota</taxon>
        <taxon>Actinomycetes</taxon>
        <taxon>Propionibacteriales</taxon>
        <taxon>Propionibacteriaceae</taxon>
        <taxon>Microlunatus</taxon>
    </lineage>
</organism>
<evidence type="ECO:0000313" key="3">
    <source>
        <dbReference type="Proteomes" id="UP001500767"/>
    </source>
</evidence>
<keyword evidence="1" id="KW-1133">Transmembrane helix</keyword>
<sequence>MTTTVWDARDDRRWPLRLAVGAVLAVGLHLLLVFFAGGNVLSGLGVVLLAVAVGWRDARLRVRLTPDGVEVRRLRTTLYRYAEIDSVRVAPDWAETCGTVWIRLRGAVPQSEPEVLRPPPGWGRSDPEQALAEVVAEVQGHVDEARTVGRSSVREQLEEPPPG</sequence>
<evidence type="ECO:0000313" key="2">
    <source>
        <dbReference type="EMBL" id="GAA3551362.1"/>
    </source>
</evidence>
<dbReference type="Proteomes" id="UP001500767">
    <property type="component" value="Unassembled WGS sequence"/>
</dbReference>
<keyword evidence="3" id="KW-1185">Reference proteome</keyword>
<comment type="caution">
    <text evidence="2">The sequence shown here is derived from an EMBL/GenBank/DDBJ whole genome shotgun (WGS) entry which is preliminary data.</text>
</comment>
<gene>
    <name evidence="2" type="ORF">GCM10022197_02850</name>
</gene>
<name>A0ABP6WJI6_9ACTN</name>
<reference evidence="3" key="1">
    <citation type="journal article" date="2019" name="Int. J. Syst. Evol. Microbiol.">
        <title>The Global Catalogue of Microorganisms (GCM) 10K type strain sequencing project: providing services to taxonomists for standard genome sequencing and annotation.</title>
        <authorList>
            <consortium name="The Broad Institute Genomics Platform"/>
            <consortium name="The Broad Institute Genome Sequencing Center for Infectious Disease"/>
            <person name="Wu L."/>
            <person name="Ma J."/>
        </authorList>
    </citation>
    <scope>NUCLEOTIDE SEQUENCE [LARGE SCALE GENOMIC DNA]</scope>
    <source>
        <strain evidence="3">JCM 16540</strain>
    </source>
</reference>
<feature type="transmembrane region" description="Helical" evidence="1">
    <location>
        <begin position="20"/>
        <end position="53"/>
    </location>
</feature>